<evidence type="ECO:0000313" key="2">
    <source>
        <dbReference type="Proteomes" id="UP000827092"/>
    </source>
</evidence>
<gene>
    <name evidence="1" type="ORF">JTE90_023123</name>
</gene>
<sequence length="86" mass="9363">MANSARTESPNRSCITTICFTAQSPHQYNSNPDYTSTQSVLPLQPDYNSMYLGISDSPIVEGSYRQCVIITIDSDSSSSMTGYGPL</sequence>
<dbReference type="AlphaFoldDB" id="A0AAV6UP47"/>
<accession>A0AAV6UP47</accession>
<dbReference type="EMBL" id="JAFNEN010000337">
    <property type="protein sequence ID" value="KAG8185378.1"/>
    <property type="molecule type" value="Genomic_DNA"/>
</dbReference>
<organism evidence="1 2">
    <name type="scientific">Oedothorax gibbosus</name>
    <dbReference type="NCBI Taxonomy" id="931172"/>
    <lineage>
        <taxon>Eukaryota</taxon>
        <taxon>Metazoa</taxon>
        <taxon>Ecdysozoa</taxon>
        <taxon>Arthropoda</taxon>
        <taxon>Chelicerata</taxon>
        <taxon>Arachnida</taxon>
        <taxon>Araneae</taxon>
        <taxon>Araneomorphae</taxon>
        <taxon>Entelegynae</taxon>
        <taxon>Araneoidea</taxon>
        <taxon>Linyphiidae</taxon>
        <taxon>Erigoninae</taxon>
        <taxon>Oedothorax</taxon>
    </lineage>
</organism>
<proteinExistence type="predicted"/>
<protein>
    <submittedName>
        <fullName evidence="1">Uncharacterized protein</fullName>
    </submittedName>
</protein>
<comment type="caution">
    <text evidence="1">The sequence shown here is derived from an EMBL/GenBank/DDBJ whole genome shotgun (WGS) entry which is preliminary data.</text>
</comment>
<dbReference type="Proteomes" id="UP000827092">
    <property type="component" value="Unassembled WGS sequence"/>
</dbReference>
<name>A0AAV6UP47_9ARAC</name>
<evidence type="ECO:0000313" key="1">
    <source>
        <dbReference type="EMBL" id="KAG8185378.1"/>
    </source>
</evidence>
<reference evidence="1 2" key="1">
    <citation type="journal article" date="2022" name="Nat. Ecol. Evol.">
        <title>A masculinizing supergene underlies an exaggerated male reproductive morph in a spider.</title>
        <authorList>
            <person name="Hendrickx F."/>
            <person name="De Corte Z."/>
            <person name="Sonet G."/>
            <person name="Van Belleghem S.M."/>
            <person name="Kostlbacher S."/>
            <person name="Vangestel C."/>
        </authorList>
    </citation>
    <scope>NUCLEOTIDE SEQUENCE [LARGE SCALE GENOMIC DNA]</scope>
    <source>
        <strain evidence="1">W744_W776</strain>
    </source>
</reference>
<keyword evidence="2" id="KW-1185">Reference proteome</keyword>